<feature type="region of interest" description="Disordered" evidence="1">
    <location>
        <begin position="38"/>
        <end position="95"/>
    </location>
</feature>
<sequence>MSVPRAGTVPGFLHLDLRTLTLQPGELFARVTGGNVPASVPAFPDGTLQQSPPLPLLPPNHFPPATAEGASSPAARAPSSSSAPALPAPSRPCFI</sequence>
<organism>
    <name type="scientific">Macaca fascicularis</name>
    <name type="common">Crab-eating macaque</name>
    <name type="synonym">Cynomolgus monkey</name>
    <dbReference type="NCBI Taxonomy" id="9541"/>
    <lineage>
        <taxon>Eukaryota</taxon>
        <taxon>Metazoa</taxon>
        <taxon>Chordata</taxon>
        <taxon>Craniata</taxon>
        <taxon>Vertebrata</taxon>
        <taxon>Euteleostomi</taxon>
        <taxon>Mammalia</taxon>
        <taxon>Eutheria</taxon>
        <taxon>Euarchontoglires</taxon>
        <taxon>Primates</taxon>
        <taxon>Haplorrhini</taxon>
        <taxon>Catarrhini</taxon>
        <taxon>Cercopithecidae</taxon>
        <taxon>Cercopithecinae</taxon>
        <taxon>Macaca</taxon>
    </lineage>
</organism>
<evidence type="ECO:0000256" key="1">
    <source>
        <dbReference type="SAM" id="MobiDB-lite"/>
    </source>
</evidence>
<feature type="compositionally biased region" description="Pro residues" evidence="1">
    <location>
        <begin position="86"/>
        <end position="95"/>
    </location>
</feature>
<name>G7PME7_MACFA</name>
<accession>G7PME7</accession>
<protein>
    <submittedName>
        <fullName evidence="2">Uncharacterized protein</fullName>
    </submittedName>
</protein>
<gene>
    <name evidence="2" type="ORF">EGM_04886</name>
</gene>
<dbReference type="EMBL" id="CM001288">
    <property type="protein sequence ID" value="EHH55642.1"/>
    <property type="molecule type" value="Genomic_DNA"/>
</dbReference>
<reference evidence="2" key="1">
    <citation type="journal article" date="2011" name="Nat. Biotechnol.">
        <title>Genome sequencing and comparison of two nonhuman primate animal models, the cynomolgus and Chinese rhesus macaques.</title>
        <authorList>
            <person name="Yan G."/>
            <person name="Zhang G."/>
            <person name="Fang X."/>
            <person name="Zhang Y."/>
            <person name="Li C."/>
            <person name="Ling F."/>
            <person name="Cooper D.N."/>
            <person name="Li Q."/>
            <person name="Li Y."/>
            <person name="van Gool A.J."/>
            <person name="Du H."/>
            <person name="Chen J."/>
            <person name="Chen R."/>
            <person name="Zhang P."/>
            <person name="Huang Z."/>
            <person name="Thompson J.R."/>
            <person name="Meng Y."/>
            <person name="Bai Y."/>
            <person name="Wang J."/>
            <person name="Zhuo M."/>
            <person name="Wang T."/>
            <person name="Huang Y."/>
            <person name="Wei L."/>
            <person name="Li J."/>
            <person name="Wang Z."/>
            <person name="Hu H."/>
            <person name="Yang P."/>
            <person name="Le L."/>
            <person name="Stenson P.D."/>
            <person name="Li B."/>
            <person name="Liu X."/>
            <person name="Ball E.V."/>
            <person name="An N."/>
            <person name="Huang Q."/>
            <person name="Zhang Y."/>
            <person name="Fan W."/>
            <person name="Zhang X."/>
            <person name="Li Y."/>
            <person name="Wang W."/>
            <person name="Katze M.G."/>
            <person name="Su B."/>
            <person name="Nielsen R."/>
            <person name="Yang H."/>
            <person name="Wang J."/>
            <person name="Wang X."/>
            <person name="Wang J."/>
        </authorList>
    </citation>
    <scope>NUCLEOTIDE SEQUENCE [LARGE SCALE GENOMIC DNA]</scope>
    <source>
        <strain evidence="2">CE-4</strain>
    </source>
</reference>
<proteinExistence type="predicted"/>
<dbReference type="Proteomes" id="UP000009130">
    <property type="component" value="Chromosome 13"/>
</dbReference>
<evidence type="ECO:0000313" key="2">
    <source>
        <dbReference type="EMBL" id="EHH55642.1"/>
    </source>
</evidence>
<feature type="compositionally biased region" description="Pro residues" evidence="1">
    <location>
        <begin position="52"/>
        <end position="62"/>
    </location>
</feature>
<dbReference type="AlphaFoldDB" id="G7PME7"/>
<feature type="compositionally biased region" description="Low complexity" evidence="1">
    <location>
        <begin position="63"/>
        <end position="85"/>
    </location>
</feature>